<reference evidence="7" key="1">
    <citation type="journal article" date="2019" name="Int. J. Syst. Evol. Microbiol.">
        <title>The Global Catalogue of Microorganisms (GCM) 10K type strain sequencing project: providing services to taxonomists for standard genome sequencing and annotation.</title>
        <authorList>
            <consortium name="The Broad Institute Genomics Platform"/>
            <consortium name="The Broad Institute Genome Sequencing Center for Infectious Disease"/>
            <person name="Wu L."/>
            <person name="Ma J."/>
        </authorList>
    </citation>
    <scope>NUCLEOTIDE SEQUENCE [LARGE SCALE GENOMIC DNA]</scope>
    <source>
        <strain evidence="7">KCTC 33576</strain>
    </source>
</reference>
<sequence>MASMKHEFLTQEEAVAQDPHLWLEHITSDQALEWVEVQNAKSRERFATTDEFAAVERSIREVLDSDDKIPMVSYAGGFLYNFWRDANHPRGLWRRTTEESYESEQPQWDVLLDVDALCETEDEQWVFHGASLLRPDYDRALVSLSRGGTDADETREFDLTTRSFIAPENGGFFRPESKGGLRWINRDEVFVYTDFGPDQDGNPTLTGSGYPRIAKRLQRGQRFEDAAVVYAGDDEDMYISAWHSFTPGFERNFVSRSIAFYNSETYLLEDDGTLTLLEVPNSAEVSAYRDLVFVELREDWVLDHATYAAGSLLVTDFEKFLAGNRKFTVLFAPTDTTSLAGASFTRDYLVLNVLADVKNKLSVLIPPTDSSQGQWREMPLAGLPELGTVSVGAVDSDESNDVWIVTTDYLTPTTLLRASLDDLLATQETDNVPILEPLKSMPSFFDPSRYAVSQNFAISDDGTRVPYFLIHRSDIVLDGTTPTLLYGYGGFEISLTPNYSGALGRGWLERGGAYAVANIRGGGEYGPRWHQAALKENRHRAYQDFSSVAKDLIARGVTSTPHLGVEGRSNGGLLTGNMLMQYPDLFGAVVIGVPLLDMKRYTHLLAGASWMAEYGDPDVPQEWDYISTFSPYHLFDAGRTYPPVMFYTSTKDDRVHPGHARKLAAAMITAGKDVTYYENTEGGHAGSSDNSQAAYVATLSYQFLWENLSHEQ</sequence>
<name>A0ABW5XCT6_9MICO</name>
<dbReference type="Pfam" id="PF02897">
    <property type="entry name" value="Peptidase_S9_N"/>
    <property type="match status" value="1"/>
</dbReference>
<dbReference type="SUPFAM" id="SSF50993">
    <property type="entry name" value="Peptidase/esterase 'gauge' domain"/>
    <property type="match status" value="1"/>
</dbReference>
<feature type="domain" description="Peptidase S9 prolyl oligopeptidase catalytic" evidence="4">
    <location>
        <begin position="507"/>
        <end position="709"/>
    </location>
</feature>
<evidence type="ECO:0000313" key="6">
    <source>
        <dbReference type="EMBL" id="MFD2839703.1"/>
    </source>
</evidence>
<evidence type="ECO:0000256" key="1">
    <source>
        <dbReference type="ARBA" id="ARBA00022670"/>
    </source>
</evidence>
<gene>
    <name evidence="6" type="ORF">ACFSYH_03865</name>
</gene>
<keyword evidence="7" id="KW-1185">Reference proteome</keyword>
<evidence type="ECO:0000256" key="3">
    <source>
        <dbReference type="ARBA" id="ARBA00022825"/>
    </source>
</evidence>
<dbReference type="PRINTS" id="PR00862">
    <property type="entry name" value="PROLIGOPTASE"/>
</dbReference>
<dbReference type="InterPro" id="IPR051167">
    <property type="entry name" value="Prolyl_oligopep/macrocyclase"/>
</dbReference>
<protein>
    <submittedName>
        <fullName evidence="6">Prolyl oligopeptidase family protein</fullName>
    </submittedName>
</protein>
<dbReference type="InterPro" id="IPR023302">
    <property type="entry name" value="Pept_S9A_N"/>
</dbReference>
<dbReference type="SUPFAM" id="SSF53474">
    <property type="entry name" value="alpha/beta-Hydrolases"/>
    <property type="match status" value="1"/>
</dbReference>
<dbReference type="InterPro" id="IPR029058">
    <property type="entry name" value="AB_hydrolase_fold"/>
</dbReference>
<keyword evidence="1" id="KW-0645">Protease</keyword>
<dbReference type="Gene3D" id="3.40.50.1820">
    <property type="entry name" value="alpha/beta hydrolase"/>
    <property type="match status" value="1"/>
</dbReference>
<keyword evidence="3" id="KW-0720">Serine protease</keyword>
<dbReference type="Pfam" id="PF00326">
    <property type="entry name" value="Peptidase_S9"/>
    <property type="match status" value="1"/>
</dbReference>
<evidence type="ECO:0000259" key="4">
    <source>
        <dbReference type="Pfam" id="PF00326"/>
    </source>
</evidence>
<evidence type="ECO:0000259" key="5">
    <source>
        <dbReference type="Pfam" id="PF02897"/>
    </source>
</evidence>
<evidence type="ECO:0000256" key="2">
    <source>
        <dbReference type="ARBA" id="ARBA00022801"/>
    </source>
</evidence>
<dbReference type="PANTHER" id="PTHR42881">
    <property type="entry name" value="PROLYL ENDOPEPTIDASE"/>
    <property type="match status" value="1"/>
</dbReference>
<evidence type="ECO:0000313" key="7">
    <source>
        <dbReference type="Proteomes" id="UP001597391"/>
    </source>
</evidence>
<dbReference type="PANTHER" id="PTHR42881:SF13">
    <property type="entry name" value="PROLYL ENDOPEPTIDASE"/>
    <property type="match status" value="1"/>
</dbReference>
<dbReference type="Proteomes" id="UP001597391">
    <property type="component" value="Unassembled WGS sequence"/>
</dbReference>
<proteinExistence type="predicted"/>
<accession>A0ABW5XCT6</accession>
<dbReference type="EMBL" id="JBHUOP010000002">
    <property type="protein sequence ID" value="MFD2839703.1"/>
    <property type="molecule type" value="Genomic_DNA"/>
</dbReference>
<feature type="domain" description="Peptidase S9A N-terminal" evidence="5">
    <location>
        <begin position="10"/>
        <end position="421"/>
    </location>
</feature>
<dbReference type="InterPro" id="IPR002470">
    <property type="entry name" value="Peptidase_S9A"/>
</dbReference>
<organism evidence="6 7">
    <name type="scientific">Populibacterium corticicola</name>
    <dbReference type="NCBI Taxonomy" id="1812826"/>
    <lineage>
        <taxon>Bacteria</taxon>
        <taxon>Bacillati</taxon>
        <taxon>Actinomycetota</taxon>
        <taxon>Actinomycetes</taxon>
        <taxon>Micrococcales</taxon>
        <taxon>Jonesiaceae</taxon>
        <taxon>Populibacterium</taxon>
    </lineage>
</organism>
<comment type="caution">
    <text evidence="6">The sequence shown here is derived from an EMBL/GenBank/DDBJ whole genome shotgun (WGS) entry which is preliminary data.</text>
</comment>
<keyword evidence="2" id="KW-0378">Hydrolase</keyword>
<dbReference type="Gene3D" id="2.130.10.120">
    <property type="entry name" value="Prolyl oligopeptidase, N-terminal domain"/>
    <property type="match status" value="1"/>
</dbReference>
<dbReference type="InterPro" id="IPR001375">
    <property type="entry name" value="Peptidase_S9_cat"/>
</dbReference>